<accession>A0ABT8EXA3</accession>
<evidence type="ECO:0000313" key="3">
    <source>
        <dbReference type="Proteomes" id="UP001168537"/>
    </source>
</evidence>
<feature type="transmembrane region" description="Helical" evidence="1">
    <location>
        <begin position="49"/>
        <end position="70"/>
    </location>
</feature>
<dbReference type="Proteomes" id="UP001168537">
    <property type="component" value="Unassembled WGS sequence"/>
</dbReference>
<evidence type="ECO:0000256" key="1">
    <source>
        <dbReference type="SAM" id="Phobius"/>
    </source>
</evidence>
<evidence type="ECO:0000313" key="2">
    <source>
        <dbReference type="EMBL" id="MDN4162709.1"/>
    </source>
</evidence>
<reference evidence="2" key="1">
    <citation type="submission" date="2023-06" db="EMBL/GenBank/DDBJ databases">
        <title>Draft genome sequence of Nocardioides sp. SOB72.</title>
        <authorList>
            <person name="Zhang G."/>
        </authorList>
    </citation>
    <scope>NUCLEOTIDE SEQUENCE</scope>
    <source>
        <strain evidence="2">SOB72</strain>
    </source>
</reference>
<gene>
    <name evidence="2" type="ORF">QWY29_15175</name>
</gene>
<dbReference type="RefSeq" id="WP_300961856.1">
    <property type="nucleotide sequence ID" value="NZ_JAUHJR010000007.1"/>
</dbReference>
<keyword evidence="1" id="KW-1133">Transmembrane helix</keyword>
<dbReference type="EMBL" id="JAUHJR010000007">
    <property type="protein sequence ID" value="MDN4162709.1"/>
    <property type="molecule type" value="Genomic_DNA"/>
</dbReference>
<protein>
    <recommendedName>
        <fullName evidence="4">DUF1772 domain-containing protein</fullName>
    </recommendedName>
</protein>
<organism evidence="2 3">
    <name type="scientific">Nocardioides abyssi</name>
    <dbReference type="NCBI Taxonomy" id="3058370"/>
    <lineage>
        <taxon>Bacteria</taxon>
        <taxon>Bacillati</taxon>
        <taxon>Actinomycetota</taxon>
        <taxon>Actinomycetes</taxon>
        <taxon>Propionibacteriales</taxon>
        <taxon>Nocardioidaceae</taxon>
        <taxon>Nocardioides</taxon>
    </lineage>
</organism>
<proteinExistence type="predicted"/>
<keyword evidence="1" id="KW-0472">Membrane</keyword>
<evidence type="ECO:0008006" key="4">
    <source>
        <dbReference type="Google" id="ProtNLM"/>
    </source>
</evidence>
<feature type="transmembrane region" description="Helical" evidence="1">
    <location>
        <begin position="6"/>
        <end position="28"/>
    </location>
</feature>
<feature type="transmembrane region" description="Helical" evidence="1">
    <location>
        <begin position="118"/>
        <end position="136"/>
    </location>
</feature>
<keyword evidence="1" id="KW-0812">Transmembrane</keyword>
<name>A0ABT8EXA3_9ACTN</name>
<keyword evidence="3" id="KW-1185">Reference proteome</keyword>
<feature type="transmembrane region" description="Helical" evidence="1">
    <location>
        <begin position="76"/>
        <end position="97"/>
    </location>
</feature>
<comment type="caution">
    <text evidence="2">The sequence shown here is derived from an EMBL/GenBank/DDBJ whole genome shotgun (WGS) entry which is preliminary data.</text>
</comment>
<sequence length="137" mass="13711">MPTTPEVLLLGATALHAGFQLTVTTLVYPRLADTSPADWHRVHGRHSRAITPLVAVVYAAVLAACAWALLDPGPAVVLAAAASAVALGTTAALAAPLHGRLADGPDPRLLARLLAADRVRAVAAAAAVPAALVAAVG</sequence>